<dbReference type="PROSITE" id="PS00198">
    <property type="entry name" value="4FE4S_FER_1"/>
    <property type="match status" value="1"/>
</dbReference>
<dbReference type="InterPro" id="IPR017900">
    <property type="entry name" value="4Fe4S_Fe_S_CS"/>
</dbReference>
<dbReference type="PROSITE" id="PS51379">
    <property type="entry name" value="4FE4S_FER_2"/>
    <property type="match status" value="2"/>
</dbReference>
<feature type="domain" description="4Fe-4S ferredoxin-type" evidence="4">
    <location>
        <begin position="260"/>
        <end position="292"/>
    </location>
</feature>
<dbReference type="PANTHER" id="PTHR40447:SF1">
    <property type="entry name" value="ANAEROBIC SULFITE REDUCTASE SUBUNIT A"/>
    <property type="match status" value="1"/>
</dbReference>
<organism evidence="5 6">
    <name type="scientific">Dictyobacter aurantiacus</name>
    <dbReference type="NCBI Taxonomy" id="1936993"/>
    <lineage>
        <taxon>Bacteria</taxon>
        <taxon>Bacillati</taxon>
        <taxon>Chloroflexota</taxon>
        <taxon>Ktedonobacteria</taxon>
        <taxon>Ktedonobacterales</taxon>
        <taxon>Dictyobacteraceae</taxon>
        <taxon>Dictyobacter</taxon>
    </lineage>
</organism>
<dbReference type="AlphaFoldDB" id="A0A401ZSM1"/>
<keyword evidence="6" id="KW-1185">Reference proteome</keyword>
<evidence type="ECO:0000256" key="1">
    <source>
        <dbReference type="ARBA" id="ARBA00022723"/>
    </source>
</evidence>
<reference evidence="6" key="1">
    <citation type="submission" date="2018-12" db="EMBL/GenBank/DDBJ databases">
        <title>Tengunoibacter tsumagoiensis gen. nov., sp. nov., Dictyobacter kobayashii sp. nov., D. alpinus sp. nov., and D. joshuensis sp. nov. and description of Dictyobacteraceae fam. nov. within the order Ktedonobacterales isolated from Tengu-no-mugimeshi.</title>
        <authorList>
            <person name="Wang C.M."/>
            <person name="Zheng Y."/>
            <person name="Sakai Y."/>
            <person name="Toyoda A."/>
            <person name="Minakuchi Y."/>
            <person name="Abe K."/>
            <person name="Yokota A."/>
            <person name="Yabe S."/>
        </authorList>
    </citation>
    <scope>NUCLEOTIDE SEQUENCE [LARGE SCALE GENOMIC DNA]</scope>
    <source>
        <strain evidence="6">S-27</strain>
    </source>
</reference>
<evidence type="ECO:0000259" key="4">
    <source>
        <dbReference type="PROSITE" id="PS51379"/>
    </source>
</evidence>
<keyword evidence="2" id="KW-0408">Iron</keyword>
<gene>
    <name evidence="5" type="ORF">KDAU_71920</name>
</gene>
<dbReference type="EMBL" id="BIFQ01000002">
    <property type="protein sequence ID" value="GCE09863.1"/>
    <property type="molecule type" value="Genomic_DNA"/>
</dbReference>
<dbReference type="InterPro" id="IPR017896">
    <property type="entry name" value="4Fe4S_Fe-S-bd"/>
</dbReference>
<comment type="caution">
    <text evidence="5">The sequence shown here is derived from an EMBL/GenBank/DDBJ whole genome shotgun (WGS) entry which is preliminary data.</text>
</comment>
<dbReference type="RefSeq" id="WP_174844818.1">
    <property type="nucleotide sequence ID" value="NZ_BIFQ01000002.1"/>
</dbReference>
<evidence type="ECO:0000313" key="5">
    <source>
        <dbReference type="EMBL" id="GCE09863.1"/>
    </source>
</evidence>
<dbReference type="GO" id="GO:0046872">
    <property type="term" value="F:metal ion binding"/>
    <property type="evidence" value="ECO:0007669"/>
    <property type="project" value="UniProtKB-KW"/>
</dbReference>
<protein>
    <submittedName>
        <fullName evidence="5">4Fe-4S ferredoxin</fullName>
    </submittedName>
</protein>
<evidence type="ECO:0000256" key="2">
    <source>
        <dbReference type="ARBA" id="ARBA00023004"/>
    </source>
</evidence>
<dbReference type="Proteomes" id="UP000287224">
    <property type="component" value="Unassembled WGS sequence"/>
</dbReference>
<accession>A0A401ZSM1</accession>
<name>A0A401ZSM1_9CHLR</name>
<dbReference type="SUPFAM" id="SSF46548">
    <property type="entry name" value="alpha-helical ferredoxin"/>
    <property type="match status" value="1"/>
</dbReference>
<evidence type="ECO:0000313" key="6">
    <source>
        <dbReference type="Proteomes" id="UP000287224"/>
    </source>
</evidence>
<evidence type="ECO:0000256" key="3">
    <source>
        <dbReference type="ARBA" id="ARBA00023014"/>
    </source>
</evidence>
<dbReference type="PANTHER" id="PTHR40447">
    <property type="entry name" value="ANAEROBIC SULFITE REDUCTASE SUBUNIT A"/>
    <property type="match status" value="1"/>
</dbReference>
<feature type="domain" description="4Fe-4S ferredoxin-type" evidence="4">
    <location>
        <begin position="341"/>
        <end position="369"/>
    </location>
</feature>
<keyword evidence="3" id="KW-0411">Iron-sulfur</keyword>
<keyword evidence="1" id="KW-0479">Metal-binding</keyword>
<dbReference type="Pfam" id="PF17179">
    <property type="entry name" value="Fer4_22"/>
    <property type="match status" value="1"/>
</dbReference>
<sequence>MYSSPSINDQLIMRCEQLEQLLIALRHRGYEVVGPTVHNEAIVYNVLTSINDLPRGYTDEQDGGVYRLKRRNDDAFFGYAVGPHSWKQFLHPSITRLWRAQRDEQGIHIAVSDDDSHRYAFIGVRSCELHAIAIQDRVFLQDAYIDPIYQERRKDLFIVALNCGQAGGTCFCTSMQTGPRATTGYDLALTEIIDAHNHFFVVQIGSEAGADIMHALECQPAGDEEIARAEQVVEQTARSMGRQMPTSPQGIKDLLARNLEHSRWDDVAQRCLSCTNCTMVCPTCFCTTIEDTTDLADKETERVRKWDSCFNVDFSYLYGGSVRTSSKSRYRQWMTHKLSTWFDQFGSSGCVGCGRCITWCPVGIDITEEACAIYDSEQKES</sequence>
<dbReference type="GO" id="GO:0051536">
    <property type="term" value="F:iron-sulfur cluster binding"/>
    <property type="evidence" value="ECO:0007669"/>
    <property type="project" value="UniProtKB-KW"/>
</dbReference>
<proteinExistence type="predicted"/>